<feature type="region of interest" description="Disordered" evidence="1">
    <location>
        <begin position="1468"/>
        <end position="1520"/>
    </location>
</feature>
<feature type="transmembrane region" description="Helical" evidence="2">
    <location>
        <begin position="22"/>
        <end position="48"/>
    </location>
</feature>
<accession>A0A1H8IIG0</accession>
<dbReference type="STRING" id="1121117.SAMN02745977_01779"/>
<gene>
    <name evidence="4" type="ORF">SAMN02745977_01779</name>
</gene>
<dbReference type="NCBIfam" id="TIGR02099">
    <property type="entry name" value="YhdP family protein"/>
    <property type="match status" value="1"/>
</dbReference>
<dbReference type="Proteomes" id="UP000199531">
    <property type="component" value="Unassembled WGS sequence"/>
</dbReference>
<feature type="compositionally biased region" description="Low complexity" evidence="1">
    <location>
        <begin position="1468"/>
        <end position="1502"/>
    </location>
</feature>
<feature type="domain" description="YhdP central" evidence="3">
    <location>
        <begin position="18"/>
        <end position="1389"/>
    </location>
</feature>
<dbReference type="PANTHER" id="PTHR38690:SF1">
    <property type="entry name" value="PROTEASE"/>
    <property type="match status" value="1"/>
</dbReference>
<dbReference type="RefSeq" id="WP_091816803.1">
    <property type="nucleotide sequence ID" value="NZ_FOCW01000004.1"/>
</dbReference>
<proteinExistence type="predicted"/>
<dbReference type="EMBL" id="FOCW01000004">
    <property type="protein sequence ID" value="SEN68483.1"/>
    <property type="molecule type" value="Genomic_DNA"/>
</dbReference>
<dbReference type="InterPro" id="IPR011836">
    <property type="entry name" value="YhdP"/>
</dbReference>
<keyword evidence="2" id="KW-0472">Membrane</keyword>
<protein>
    <submittedName>
        <fullName evidence="4">TIGR02099 family protein</fullName>
    </submittedName>
</protein>
<dbReference type="Pfam" id="PF13116">
    <property type="entry name" value="YhdP"/>
    <property type="match status" value="1"/>
</dbReference>
<keyword evidence="2" id="KW-0812">Transmembrane</keyword>
<evidence type="ECO:0000313" key="4">
    <source>
        <dbReference type="EMBL" id="SEN68483.1"/>
    </source>
</evidence>
<reference evidence="4 5" key="1">
    <citation type="submission" date="2016-10" db="EMBL/GenBank/DDBJ databases">
        <authorList>
            <person name="de Groot N.N."/>
        </authorList>
    </citation>
    <scope>NUCLEOTIDE SEQUENCE [LARGE SCALE GENOMIC DNA]</scope>
    <source>
        <strain evidence="4 5">DSM 15123</strain>
    </source>
</reference>
<feature type="region of interest" description="Disordered" evidence="1">
    <location>
        <begin position="325"/>
        <end position="346"/>
    </location>
</feature>
<dbReference type="OrthoDB" id="8521382at2"/>
<name>A0A1H8IIG0_9BURK</name>
<evidence type="ECO:0000256" key="1">
    <source>
        <dbReference type="SAM" id="MobiDB-lite"/>
    </source>
</evidence>
<keyword evidence="2" id="KW-1133">Transmembrane helix</keyword>
<keyword evidence="5" id="KW-1185">Reference proteome</keyword>
<dbReference type="InterPro" id="IPR025263">
    <property type="entry name" value="YhdP_central"/>
</dbReference>
<evidence type="ECO:0000313" key="5">
    <source>
        <dbReference type="Proteomes" id="UP000199531"/>
    </source>
</evidence>
<dbReference type="PANTHER" id="PTHR38690">
    <property type="entry name" value="PROTEASE-RELATED"/>
    <property type="match status" value="1"/>
</dbReference>
<evidence type="ECO:0000256" key="2">
    <source>
        <dbReference type="SAM" id="Phobius"/>
    </source>
</evidence>
<organism evidence="4 5">
    <name type="scientific">Brachymonas denitrificans DSM 15123</name>
    <dbReference type="NCBI Taxonomy" id="1121117"/>
    <lineage>
        <taxon>Bacteria</taxon>
        <taxon>Pseudomonadati</taxon>
        <taxon>Pseudomonadota</taxon>
        <taxon>Betaproteobacteria</taxon>
        <taxon>Burkholderiales</taxon>
        <taxon>Comamonadaceae</taxon>
        <taxon>Brachymonas</taxon>
    </lineage>
</organism>
<evidence type="ECO:0000259" key="3">
    <source>
        <dbReference type="Pfam" id="PF13116"/>
    </source>
</evidence>
<sequence>MQEVASPSSPPKRRRFAWLRRVLRWLWLTVALLLGLFGLLALVLQFAILPHIDSFRPQLEQAASRALGKPVHIGRIVLLEQGWEPTIAMEQLVVEDGTGRHGLRVQSVQAVVSLQAALLRSGFERLSVFTPELEARRNPDGTVEVAGVKLAQGKGGDSGPALNWLLSQPELAIHNGSIRWTDDQRQQAPLLLSKVEASLTNSGTSHALQLNATPPQGWGQPILFVSEWSHPMFGDRTLWRNWNGVAYADMPELDVSQLRRYMEIGHNVDLRKGHGRLRVWADFKEMRSSTATIDAQLDEVDMTLGQGLPPLALKNIKSMFSVQFASDAQPSEEKNPPQTPANSTYTFNTQELSFTTLSNRQWSGGNVRVEMNNGTQRADSSGRVEGDNWDLGIIFELAGSLPLGEAMLEALETYQPGGHLDDIAVTWQGNINQPTAYTAKGSAKQIGWLSRQGPYNRKKGRFEPGVPGVEGAAVAFDLTERGGTMDIAMRKGNVVLPGVFEEPRIPFDRFDAKVLWEIDGDHIRAHLPEVRFANADARGSLKAEWRTRELAGDEPAANRFPGLLDLSATMESARAERVYRYLPLSLGEHAREYVQLAVRDGDIRNAKILIKGDLDHIPNQHDADGKPVPSVFRFEVPLVNANYQFLPPKLQKPGELPWPALTHLNGKLIIDHNRLEIVDAKARFSTAPDLVVHELGATVPDLAHNLTVGVAARASGPLSQALHLANTSPLTVIANHALEKATATGNTDLTIALGLPINNMDHAKVEGQVVLKGNDLRITPETPLLAGSTGAVAFTEKGFELRQVRTRMLGGSAVLAGGLKSATRPGEKRQIVFNAEGDFSAEGLRQERMVSFVAPLAGYMQGRSRYKARLQFDRGAPELTIDTDLNGMALNLPAPLSKPAAGSLPLHIENTVVSNYTDRNGKLMPAEDRLLVRAGQQVSVHYVRDVRGAEPRVLRGSIAIGERAHENLPPLPDSDVHALVLLDAVDVDAWQQVLQRISSAPSVAGSSQGSGSGDDLSYLPSVLAIQTTSLKIAGRNLENLVIGGSREGRLWRFTLDSRQINGYVEYLQPRGNSMGSVKARLARLIIEPAQVEDVKEIVRKTEDPERLPALDIEATNVDVLGYKLDKLVLLASNSATPMTADAPLVDDPEDASTGWRIHQLTATVPNTVLHGSGVWGQPRNARLPDGTPARRFVALNVRLETTNLGNMMDHFGATDLVAGGAGVLAGTIRWRGSPISIDMATLDGTVRMDVRNGRVTKIDPGAARLINLFSLQALSRLGANPGRGFGFDRVGGTLRINNGIVQTDDTEVIGTTMADVKVNGQASLLDQTLDLDVLVQPKIDLGSTALIAAAVNPAIGLGTYFAQLLLSESINAAATQVLHISGPWNKPQVDTLKGEVASETARRILVSHATPGPVDPLWDWWPVTGSSLMWDWWPVTGQGSNYFGAYSVPPTVPLRALPADAPEAAAAASEPAAAGAEPMAPAATPSVPLAPEAPGTPAPETGILPATRPSAPVSEAELVH</sequence>